<accession>W1YPW3</accession>
<evidence type="ECO:0008006" key="2">
    <source>
        <dbReference type="Google" id="ProtNLM"/>
    </source>
</evidence>
<protein>
    <recommendedName>
        <fullName evidence="2">SH3b domain-containing protein</fullName>
    </recommendedName>
</protein>
<reference evidence="1" key="1">
    <citation type="submission" date="2013-12" db="EMBL/GenBank/DDBJ databases">
        <title>A Varibaculum cambriense genome reconstructed from a premature infant gut community with otherwise low bacterial novelty that shifts toward anaerobic metabolism during the third week of life.</title>
        <authorList>
            <person name="Brown C.T."/>
            <person name="Sharon I."/>
            <person name="Thomas B.C."/>
            <person name="Castelle C.J."/>
            <person name="Morowitz M.J."/>
            <person name="Banfield J.F."/>
        </authorList>
    </citation>
    <scope>NUCLEOTIDE SEQUENCE</scope>
</reference>
<dbReference type="EMBL" id="AZMM01001637">
    <property type="protein sequence ID" value="ETJ44341.1"/>
    <property type="molecule type" value="Genomic_DNA"/>
</dbReference>
<proteinExistence type="predicted"/>
<sequence length="238" mass="27106">MVDKINNINFSENVEPDRIMDSSEVDGILESEDSDIYDKQCITNEKIMLTSTSSPVQFGVNKSGYNINVRSNVGTSNSIVAKMYNKECFGFTGNKKTDSDGYEWHKIKIRNSSGSWISGWYRGYNGVGYWKNNPYRTGTSTERQYYLVTTKTSYYTPGGEFMDTLEPGDRVYCNTKSNSGISGSSHQDWMLFHGIHFKNGVYMSIREKSTGQDYDWISYAYVDTQIKHGDSHIKGNWA</sequence>
<gene>
    <name evidence="1" type="ORF">Q604_UNBC01637G0009</name>
</gene>
<organism evidence="1">
    <name type="scientific">human gut metagenome</name>
    <dbReference type="NCBI Taxonomy" id="408170"/>
    <lineage>
        <taxon>unclassified sequences</taxon>
        <taxon>metagenomes</taxon>
        <taxon>organismal metagenomes</taxon>
    </lineage>
</organism>
<dbReference type="AlphaFoldDB" id="W1YPW3"/>
<comment type="caution">
    <text evidence="1">The sequence shown here is derived from an EMBL/GenBank/DDBJ whole genome shotgun (WGS) entry which is preliminary data.</text>
</comment>
<dbReference type="Gene3D" id="2.30.30.40">
    <property type="entry name" value="SH3 Domains"/>
    <property type="match status" value="1"/>
</dbReference>
<evidence type="ECO:0000313" key="1">
    <source>
        <dbReference type="EMBL" id="ETJ44341.1"/>
    </source>
</evidence>
<name>W1YPW3_9ZZZZ</name>